<evidence type="ECO:0000313" key="8">
    <source>
        <dbReference type="Proteomes" id="UP000561726"/>
    </source>
</evidence>
<dbReference type="STRING" id="1001240.GY21_17280"/>
<dbReference type="GO" id="GO:0003677">
    <property type="term" value="F:DNA binding"/>
    <property type="evidence" value="ECO:0007669"/>
    <property type="project" value="UniProtKB-KW"/>
</dbReference>
<dbReference type="Pfam" id="PF07729">
    <property type="entry name" value="FCD"/>
    <property type="match status" value="1"/>
</dbReference>
<dbReference type="eggNOG" id="COG1802">
    <property type="taxonomic scope" value="Bacteria"/>
</dbReference>
<dbReference type="SUPFAM" id="SSF48008">
    <property type="entry name" value="GntR ligand-binding domain-like"/>
    <property type="match status" value="1"/>
</dbReference>
<proteinExistence type="predicted"/>
<dbReference type="GO" id="GO:0003700">
    <property type="term" value="F:DNA-binding transcription factor activity"/>
    <property type="evidence" value="ECO:0007669"/>
    <property type="project" value="InterPro"/>
</dbReference>
<keyword evidence="2 6" id="KW-0238">DNA-binding</keyword>
<evidence type="ECO:0000259" key="4">
    <source>
        <dbReference type="PROSITE" id="PS50949"/>
    </source>
</evidence>
<keyword evidence="1" id="KW-0805">Transcription regulation</keyword>
<dbReference type="AlphaFoldDB" id="A0A099J280"/>
<reference evidence="6 8" key="2">
    <citation type="submission" date="2020-08" db="EMBL/GenBank/DDBJ databases">
        <title>Sequencing the genomes of 1000 actinobacteria strains.</title>
        <authorList>
            <person name="Klenk H.-P."/>
        </authorList>
    </citation>
    <scope>NUCLEOTIDE SEQUENCE [LARGE SCALE GENOMIC DNA]</scope>
    <source>
        <strain evidence="6 8">DSM 21065</strain>
    </source>
</reference>
<dbReference type="InterPro" id="IPR008920">
    <property type="entry name" value="TF_FadR/GntR_C"/>
</dbReference>
<dbReference type="EMBL" id="JPXF01000093">
    <property type="protein sequence ID" value="KGJ72160.1"/>
    <property type="molecule type" value="Genomic_DNA"/>
</dbReference>
<comment type="caution">
    <text evidence="5">The sequence shown here is derived from an EMBL/GenBank/DDBJ whole genome shotgun (WGS) entry which is preliminary data.</text>
</comment>
<dbReference type="PANTHER" id="PTHR43537:SF41">
    <property type="entry name" value="TRANSCRIPTIONAL REGULATORY PROTEIN"/>
    <property type="match status" value="1"/>
</dbReference>
<reference evidence="5 7" key="1">
    <citation type="submission" date="2014-08" db="EMBL/GenBank/DDBJ databases">
        <authorList>
            <person name="Sisinthy S."/>
        </authorList>
    </citation>
    <scope>NUCLEOTIDE SEQUENCE [LARGE SCALE GENOMIC DNA]</scope>
    <source>
        <strain evidence="5 7">RuG17</strain>
    </source>
</reference>
<dbReference type="OrthoDB" id="4084810at2"/>
<dbReference type="RefSeq" id="WP_035838742.1">
    <property type="nucleotide sequence ID" value="NZ_JACHBQ010000001.1"/>
</dbReference>
<dbReference type="EMBL" id="JACHBQ010000001">
    <property type="protein sequence ID" value="MBB5642254.1"/>
    <property type="molecule type" value="Genomic_DNA"/>
</dbReference>
<keyword evidence="7" id="KW-1185">Reference proteome</keyword>
<dbReference type="Proteomes" id="UP000561726">
    <property type="component" value="Unassembled WGS sequence"/>
</dbReference>
<dbReference type="Gene3D" id="1.10.10.10">
    <property type="entry name" value="Winged helix-like DNA-binding domain superfamily/Winged helix DNA-binding domain"/>
    <property type="match status" value="1"/>
</dbReference>
<dbReference type="InterPro" id="IPR036388">
    <property type="entry name" value="WH-like_DNA-bd_sf"/>
</dbReference>
<evidence type="ECO:0000256" key="2">
    <source>
        <dbReference type="ARBA" id="ARBA00023125"/>
    </source>
</evidence>
<dbReference type="SMART" id="SM00895">
    <property type="entry name" value="FCD"/>
    <property type="match status" value="1"/>
</dbReference>
<dbReference type="Proteomes" id="UP000029864">
    <property type="component" value="Unassembled WGS sequence"/>
</dbReference>
<evidence type="ECO:0000313" key="7">
    <source>
        <dbReference type="Proteomes" id="UP000029864"/>
    </source>
</evidence>
<feature type="domain" description="HTH gntR-type" evidence="4">
    <location>
        <begin position="12"/>
        <end position="79"/>
    </location>
</feature>
<gene>
    <name evidence="6" type="ORF">BJ997_002802</name>
    <name evidence="5" type="ORF">GY21_17280</name>
</gene>
<dbReference type="SMART" id="SM00345">
    <property type="entry name" value="HTH_GNTR"/>
    <property type="match status" value="1"/>
</dbReference>
<name>A0A099J280_9MICO</name>
<dbReference type="PROSITE" id="PS50949">
    <property type="entry name" value="HTH_GNTR"/>
    <property type="match status" value="1"/>
</dbReference>
<sequence>MAAPLTSPAPTVGKAQLAYDWLKTRINDGTFGPGYRLVLDQIARDISMSPVPVREAIRRLEAEGLVTFARNVGAQVAMLDPTEYEYTMQTLGLVEGAATALSAPTLPADALDRARQINADMAETLTHFDPARFTALNRDFHSVLYSTCPNPHILDLVHRGWNRLSVLRESTFGFVPGRAAESVAEHTHLLDLIEGKAASIEIELAARNHRLATLEAFLASRTTRPEGK</sequence>
<protein>
    <submittedName>
        <fullName evidence="5 6">GntR family transcriptional regulator</fullName>
    </submittedName>
</protein>
<keyword evidence="3" id="KW-0804">Transcription</keyword>
<evidence type="ECO:0000313" key="5">
    <source>
        <dbReference type="EMBL" id="KGJ72160.1"/>
    </source>
</evidence>
<dbReference type="InterPro" id="IPR011711">
    <property type="entry name" value="GntR_C"/>
</dbReference>
<dbReference type="PANTHER" id="PTHR43537">
    <property type="entry name" value="TRANSCRIPTIONAL REGULATOR, GNTR FAMILY"/>
    <property type="match status" value="1"/>
</dbReference>
<dbReference type="InterPro" id="IPR036390">
    <property type="entry name" value="WH_DNA-bd_sf"/>
</dbReference>
<dbReference type="InterPro" id="IPR000524">
    <property type="entry name" value="Tscrpt_reg_HTH_GntR"/>
</dbReference>
<dbReference type="Gene3D" id="1.20.120.530">
    <property type="entry name" value="GntR ligand-binding domain-like"/>
    <property type="match status" value="1"/>
</dbReference>
<dbReference type="Pfam" id="PF00392">
    <property type="entry name" value="GntR"/>
    <property type="match status" value="1"/>
</dbReference>
<evidence type="ECO:0000256" key="3">
    <source>
        <dbReference type="ARBA" id="ARBA00023163"/>
    </source>
</evidence>
<evidence type="ECO:0000313" key="6">
    <source>
        <dbReference type="EMBL" id="MBB5642254.1"/>
    </source>
</evidence>
<evidence type="ECO:0000256" key="1">
    <source>
        <dbReference type="ARBA" id="ARBA00023015"/>
    </source>
</evidence>
<accession>A0A099J280</accession>
<organism evidence="5 7">
    <name type="scientific">Cryobacterium roopkundense</name>
    <dbReference type="NCBI Taxonomy" id="1001240"/>
    <lineage>
        <taxon>Bacteria</taxon>
        <taxon>Bacillati</taxon>
        <taxon>Actinomycetota</taxon>
        <taxon>Actinomycetes</taxon>
        <taxon>Micrococcales</taxon>
        <taxon>Microbacteriaceae</taxon>
        <taxon>Cryobacterium</taxon>
    </lineage>
</organism>
<dbReference type="SUPFAM" id="SSF46785">
    <property type="entry name" value="Winged helix' DNA-binding domain"/>
    <property type="match status" value="1"/>
</dbReference>